<accession>A0ABM1EFW0</accession>
<dbReference type="Proteomes" id="UP000695022">
    <property type="component" value="Unplaced"/>
</dbReference>
<evidence type="ECO:0000256" key="1">
    <source>
        <dbReference type="SAM" id="MobiDB-lite"/>
    </source>
</evidence>
<gene>
    <name evidence="4" type="primary">LOC106811874</name>
</gene>
<proteinExistence type="predicted"/>
<evidence type="ECO:0000256" key="2">
    <source>
        <dbReference type="SAM" id="SignalP"/>
    </source>
</evidence>
<reference evidence="4" key="1">
    <citation type="submission" date="2025-08" db="UniProtKB">
        <authorList>
            <consortium name="RefSeq"/>
        </authorList>
    </citation>
    <scope>IDENTIFICATION</scope>
</reference>
<dbReference type="GeneID" id="106811874"/>
<name>A0ABM1EFW0_PRICU</name>
<dbReference type="RefSeq" id="XP_014671081.1">
    <property type="nucleotide sequence ID" value="XM_014815595.1"/>
</dbReference>
<sequence>MARVVVLLLLVIAANEDCCGGQTLEPEPEYDPFYLPPLKSYSSPDMMPNVASRQEVVYPPVLPLLVKRSAEEETEGYESEAVEADDSLLAHSRFKRVGPPSGNGPASEHGRVPGSECPFFASEMEKNAVRDKMRELQDHTVKRRGKPAVKPWDKGCPTFQKDLLLTLDQMRRSLTR</sequence>
<keyword evidence="3" id="KW-1185">Reference proteome</keyword>
<evidence type="ECO:0000313" key="3">
    <source>
        <dbReference type="Proteomes" id="UP000695022"/>
    </source>
</evidence>
<feature type="signal peptide" evidence="2">
    <location>
        <begin position="1"/>
        <end position="21"/>
    </location>
</feature>
<keyword evidence="2" id="KW-0732">Signal</keyword>
<feature type="chain" id="PRO_5045429319" evidence="2">
    <location>
        <begin position="22"/>
        <end position="176"/>
    </location>
</feature>
<evidence type="ECO:0000313" key="4">
    <source>
        <dbReference type="RefSeq" id="XP_014671081.1"/>
    </source>
</evidence>
<feature type="region of interest" description="Disordered" evidence="1">
    <location>
        <begin position="94"/>
        <end position="113"/>
    </location>
</feature>
<protein>
    <submittedName>
        <fullName evidence="4">Uncharacterized protein LOC106811874</fullName>
    </submittedName>
</protein>
<organism evidence="3 4">
    <name type="scientific">Priapulus caudatus</name>
    <name type="common">Priapulid worm</name>
    <dbReference type="NCBI Taxonomy" id="37621"/>
    <lineage>
        <taxon>Eukaryota</taxon>
        <taxon>Metazoa</taxon>
        <taxon>Ecdysozoa</taxon>
        <taxon>Scalidophora</taxon>
        <taxon>Priapulida</taxon>
        <taxon>Priapulimorpha</taxon>
        <taxon>Priapulimorphida</taxon>
        <taxon>Priapulidae</taxon>
        <taxon>Priapulus</taxon>
    </lineage>
</organism>